<dbReference type="GO" id="GO:0016567">
    <property type="term" value="P:protein ubiquitination"/>
    <property type="evidence" value="ECO:0007669"/>
    <property type="project" value="TreeGrafter"/>
</dbReference>
<dbReference type="FunFam" id="3.30.40.10:FF:000022">
    <property type="entry name" value="E3 ubiquitin-protein ligase RING1-like"/>
    <property type="match status" value="1"/>
</dbReference>
<dbReference type="CDD" id="cd16667">
    <property type="entry name" value="RING-H2_RNF126-like"/>
    <property type="match status" value="1"/>
</dbReference>
<organism evidence="11 12">
    <name type="scientific">Kalanchoe fedtschenkoi</name>
    <name type="common">Lavender scallops</name>
    <name type="synonym">South American air plant</name>
    <dbReference type="NCBI Taxonomy" id="63787"/>
    <lineage>
        <taxon>Eukaryota</taxon>
        <taxon>Viridiplantae</taxon>
        <taxon>Streptophyta</taxon>
        <taxon>Embryophyta</taxon>
        <taxon>Tracheophyta</taxon>
        <taxon>Spermatophyta</taxon>
        <taxon>Magnoliopsida</taxon>
        <taxon>eudicotyledons</taxon>
        <taxon>Gunneridae</taxon>
        <taxon>Pentapetalae</taxon>
        <taxon>Saxifragales</taxon>
        <taxon>Crassulaceae</taxon>
        <taxon>Kalanchoe</taxon>
    </lineage>
</organism>
<evidence type="ECO:0000256" key="5">
    <source>
        <dbReference type="ARBA" id="ARBA00022771"/>
    </source>
</evidence>
<feature type="compositionally biased region" description="Low complexity" evidence="9">
    <location>
        <begin position="330"/>
        <end position="346"/>
    </location>
</feature>
<evidence type="ECO:0000256" key="7">
    <source>
        <dbReference type="ARBA" id="ARBA00022833"/>
    </source>
</evidence>
<dbReference type="Pfam" id="PF13639">
    <property type="entry name" value="zf-RING_2"/>
    <property type="match status" value="1"/>
</dbReference>
<reference evidence="11" key="1">
    <citation type="submission" date="2021-01" db="UniProtKB">
        <authorList>
            <consortium name="EnsemblPlants"/>
        </authorList>
    </citation>
    <scope>IDENTIFICATION</scope>
</reference>
<dbReference type="InterPro" id="IPR001841">
    <property type="entry name" value="Znf_RING"/>
</dbReference>
<dbReference type="SMART" id="SM00184">
    <property type="entry name" value="RING"/>
    <property type="match status" value="1"/>
</dbReference>
<evidence type="ECO:0000256" key="8">
    <source>
        <dbReference type="PROSITE-ProRule" id="PRU00175"/>
    </source>
</evidence>
<dbReference type="EC" id="2.3.2.27" evidence="2"/>
<evidence type="ECO:0000256" key="3">
    <source>
        <dbReference type="ARBA" id="ARBA00022679"/>
    </source>
</evidence>
<dbReference type="InterPro" id="IPR013083">
    <property type="entry name" value="Znf_RING/FYVE/PHD"/>
</dbReference>
<keyword evidence="12" id="KW-1185">Reference proteome</keyword>
<dbReference type="Pfam" id="PF14369">
    <property type="entry name" value="Zn_ribbon_19"/>
    <property type="match status" value="1"/>
</dbReference>
<dbReference type="InterPro" id="IPR039525">
    <property type="entry name" value="RNF126-like_zinc-ribbon"/>
</dbReference>
<evidence type="ECO:0000256" key="4">
    <source>
        <dbReference type="ARBA" id="ARBA00022723"/>
    </source>
</evidence>
<evidence type="ECO:0000259" key="10">
    <source>
        <dbReference type="PROSITE" id="PS50089"/>
    </source>
</evidence>
<keyword evidence="6" id="KW-0833">Ubl conjugation pathway</keyword>
<keyword evidence="4" id="KW-0479">Metal-binding</keyword>
<dbReference type="Gramene" id="Kaladp0039s0762.1.v1.1">
    <property type="protein sequence ID" value="Kaladp0039s0762.1.v1.1"/>
    <property type="gene ID" value="Kaladp0039s0762.v1.1"/>
</dbReference>
<keyword evidence="3" id="KW-0808">Transferase</keyword>
<dbReference type="GO" id="GO:0008270">
    <property type="term" value="F:zinc ion binding"/>
    <property type="evidence" value="ECO:0007669"/>
    <property type="project" value="UniProtKB-KW"/>
</dbReference>
<evidence type="ECO:0000256" key="6">
    <source>
        <dbReference type="ARBA" id="ARBA00022786"/>
    </source>
</evidence>
<evidence type="ECO:0000313" key="11">
    <source>
        <dbReference type="EnsemblPlants" id="Kaladp0039s0762.1.v1.1"/>
    </source>
</evidence>
<dbReference type="PANTHER" id="PTHR15710:SF34">
    <property type="entry name" value="E3 UBIQUITIN-PROTEIN LIGASE RHC1A-RELATED"/>
    <property type="match status" value="1"/>
</dbReference>
<name>A0A7N0TM71_KALFE</name>
<dbReference type="GO" id="GO:0005737">
    <property type="term" value="C:cytoplasm"/>
    <property type="evidence" value="ECO:0007669"/>
    <property type="project" value="TreeGrafter"/>
</dbReference>
<evidence type="ECO:0000256" key="2">
    <source>
        <dbReference type="ARBA" id="ARBA00012483"/>
    </source>
</evidence>
<proteinExistence type="predicted"/>
<feature type="compositionally biased region" description="Polar residues" evidence="9">
    <location>
        <begin position="309"/>
        <end position="329"/>
    </location>
</feature>
<keyword evidence="5 8" id="KW-0863">Zinc-finger</keyword>
<dbReference type="Proteomes" id="UP000594263">
    <property type="component" value="Unplaced"/>
</dbReference>
<dbReference type="SUPFAM" id="SSF57850">
    <property type="entry name" value="RING/U-box"/>
    <property type="match status" value="1"/>
</dbReference>
<dbReference type="Gene3D" id="3.30.40.10">
    <property type="entry name" value="Zinc/RING finger domain, C3HC4 (zinc finger)"/>
    <property type="match status" value="1"/>
</dbReference>
<dbReference type="PROSITE" id="PS50089">
    <property type="entry name" value="ZF_RING_2"/>
    <property type="match status" value="1"/>
</dbReference>
<feature type="region of interest" description="Disordered" evidence="9">
    <location>
        <begin position="278"/>
        <end position="346"/>
    </location>
</feature>
<keyword evidence="7" id="KW-0862">Zinc</keyword>
<evidence type="ECO:0000256" key="9">
    <source>
        <dbReference type="SAM" id="MobiDB-lite"/>
    </source>
</evidence>
<dbReference type="AlphaFoldDB" id="A0A7N0TM71"/>
<dbReference type="PANTHER" id="PTHR15710">
    <property type="entry name" value="E3 UBIQUITIN-PROTEIN LIGASE PRAJA"/>
    <property type="match status" value="1"/>
</dbReference>
<protein>
    <recommendedName>
        <fullName evidence="2">RING-type E3 ubiquitin transferase</fullName>
        <ecNumber evidence="2">2.3.2.27</ecNumber>
    </recommendedName>
</protein>
<dbReference type="GO" id="GO:0061630">
    <property type="term" value="F:ubiquitin protein ligase activity"/>
    <property type="evidence" value="ECO:0007669"/>
    <property type="project" value="UniProtKB-EC"/>
</dbReference>
<feature type="compositionally biased region" description="Polar residues" evidence="9">
    <location>
        <begin position="283"/>
        <end position="298"/>
    </location>
</feature>
<evidence type="ECO:0000313" key="12">
    <source>
        <dbReference type="Proteomes" id="UP000594263"/>
    </source>
</evidence>
<accession>A0A7N0TM71</accession>
<dbReference type="EnsemblPlants" id="Kaladp0039s0762.1.v1.1">
    <property type="protein sequence ID" value="Kaladp0039s0762.1.v1.1"/>
    <property type="gene ID" value="Kaladp0039s0762.v1.1"/>
</dbReference>
<evidence type="ECO:0000256" key="1">
    <source>
        <dbReference type="ARBA" id="ARBA00000900"/>
    </source>
</evidence>
<sequence length="360" mass="40486">MSSDVHLRFRSLFFMVKYTEHCSFLLKATARLLKNIMSIVEDTHWCHQCRSAVYIREGQTCCPYCNGGFVEELGGLELGRPQGFSRLLAEEDGDFDELFENLYAFTQRNNPDQSLGLLSSFMYFMRNRREELNADIDIGRSSSSFGMADNESRLPPPNHGRNRVSATIHRGPQSQRRGNVSHLFSGMGLEEFFGQLMMNDRQGPIPASRTSIDAMPTISISQAHLLSESQCPVCQDTFELGTEARLMPCSHIYHSECIVPWLSRHNTCPVCRQELPQTLRGPRSSSHSYSGPNRNYSRGTGVPNRGRRSTPSSAPAIYSLSSTLRQSPQGGNNHNGHGGNNSSANNEFYEMNYSGWPFDY</sequence>
<comment type="catalytic activity">
    <reaction evidence="1">
        <text>S-ubiquitinyl-[E2 ubiquitin-conjugating enzyme]-L-cysteine + [acceptor protein]-L-lysine = [E2 ubiquitin-conjugating enzyme]-L-cysteine + N(6)-ubiquitinyl-[acceptor protein]-L-lysine.</text>
        <dbReference type="EC" id="2.3.2.27"/>
    </reaction>
</comment>
<feature type="domain" description="RING-type" evidence="10">
    <location>
        <begin position="231"/>
        <end position="272"/>
    </location>
</feature>